<accession>A0A4P6LW01</accession>
<reference evidence="1 2" key="1">
    <citation type="submission" date="2019-01" db="EMBL/GenBank/DDBJ databases">
        <title>PMF-metabolizing Aryl O-demethylase.</title>
        <authorList>
            <person name="Kim M."/>
        </authorList>
    </citation>
    <scope>NUCLEOTIDE SEQUENCE [LARGE SCALE GENOMIC DNA]</scope>
    <source>
        <strain evidence="1 2">PMF1</strain>
    </source>
</reference>
<dbReference type="KEGG" id="bpro:PMF13cell1_01481"/>
<proteinExistence type="predicted"/>
<evidence type="ECO:0000313" key="2">
    <source>
        <dbReference type="Proteomes" id="UP000289794"/>
    </source>
</evidence>
<name>A0A4P6LW01_9FIRM</name>
<dbReference type="Proteomes" id="UP000289794">
    <property type="component" value="Chromosome"/>
</dbReference>
<gene>
    <name evidence="1" type="ORF">PMF13cell1_01481</name>
</gene>
<sequence length="241" mass="28786">MHLIEIFMDEFYKENSALNALVRCNKVLRRRMRGIREVEECERYCFYVGDNGEIRAPSEKYTEIMGFWELYRENVSEKDIETAKDYWIMEMLYESSCIEAMWENGNYKAKLTKQQLKNLEKLVKEIHKPISKKYLVLLRRVEETYKVWKITNLDRFDDEVLFAERAHVENQIMQMFRLGGIVAWVVGREGLTPQRIYGYKVFKEQCEKCSREYLERLKNVILVNNELTEKAKGKGNLPGHP</sequence>
<dbReference type="AlphaFoldDB" id="A0A4P6LW01"/>
<organism evidence="1 2">
    <name type="scientific">Blautia producta</name>
    <dbReference type="NCBI Taxonomy" id="33035"/>
    <lineage>
        <taxon>Bacteria</taxon>
        <taxon>Bacillati</taxon>
        <taxon>Bacillota</taxon>
        <taxon>Clostridia</taxon>
        <taxon>Lachnospirales</taxon>
        <taxon>Lachnospiraceae</taxon>
        <taxon>Blautia</taxon>
    </lineage>
</organism>
<dbReference type="RefSeq" id="WP_130180326.1">
    <property type="nucleotide sequence ID" value="NZ_CP035945.1"/>
</dbReference>
<evidence type="ECO:0000313" key="1">
    <source>
        <dbReference type="EMBL" id="QBE95955.1"/>
    </source>
</evidence>
<protein>
    <submittedName>
        <fullName evidence="1">Uncharacterized protein</fullName>
    </submittedName>
</protein>
<dbReference type="EMBL" id="CP035945">
    <property type="protein sequence ID" value="QBE95955.1"/>
    <property type="molecule type" value="Genomic_DNA"/>
</dbReference>